<keyword evidence="5" id="KW-0862">Zinc</keyword>
<evidence type="ECO:0000256" key="8">
    <source>
        <dbReference type="ARBA" id="ARBA00023163"/>
    </source>
</evidence>
<dbReference type="PANTHER" id="PTHR12247">
    <property type="entry name" value="POLYCOMB GROUP PROTEIN"/>
    <property type="match status" value="1"/>
</dbReference>
<evidence type="ECO:0000313" key="15">
    <source>
        <dbReference type="Proteomes" id="UP000694395"/>
    </source>
</evidence>
<keyword evidence="12" id="KW-0812">Transmembrane</keyword>
<name>A0A8C7TKH6_ONCMY</name>
<dbReference type="Pfam" id="PF02820">
    <property type="entry name" value="MBT"/>
    <property type="match status" value="3"/>
</dbReference>
<dbReference type="GO" id="GO:0003682">
    <property type="term" value="F:chromatin binding"/>
    <property type="evidence" value="ECO:0007669"/>
    <property type="project" value="TreeGrafter"/>
</dbReference>
<dbReference type="InterPro" id="IPR001660">
    <property type="entry name" value="SAM"/>
</dbReference>
<keyword evidence="8" id="KW-0804">Transcription</keyword>
<feature type="repeat" description="MBT" evidence="10">
    <location>
        <begin position="49"/>
        <end position="157"/>
    </location>
</feature>
<proteinExistence type="predicted"/>
<organism evidence="14 15">
    <name type="scientific">Oncorhynchus mykiss</name>
    <name type="common">Rainbow trout</name>
    <name type="synonym">Salmo gairdneri</name>
    <dbReference type="NCBI Taxonomy" id="8022"/>
    <lineage>
        <taxon>Eukaryota</taxon>
        <taxon>Metazoa</taxon>
        <taxon>Chordata</taxon>
        <taxon>Craniata</taxon>
        <taxon>Vertebrata</taxon>
        <taxon>Euteleostomi</taxon>
        <taxon>Actinopterygii</taxon>
        <taxon>Neopterygii</taxon>
        <taxon>Teleostei</taxon>
        <taxon>Protacanthopterygii</taxon>
        <taxon>Salmoniformes</taxon>
        <taxon>Salmonidae</taxon>
        <taxon>Salmoninae</taxon>
        <taxon>Oncorhynchus</taxon>
    </lineage>
</organism>
<keyword evidence="6" id="KW-0156">Chromatin regulator</keyword>
<dbReference type="SMART" id="SM00561">
    <property type="entry name" value="MBT"/>
    <property type="match status" value="3"/>
</dbReference>
<dbReference type="Gene3D" id="1.10.150.50">
    <property type="entry name" value="Transcription Factor, Ets-1"/>
    <property type="match status" value="1"/>
</dbReference>
<dbReference type="CDD" id="cd20103">
    <property type="entry name" value="MBT_L3MBTL1-like_rpt3"/>
    <property type="match status" value="1"/>
</dbReference>
<dbReference type="PROSITE" id="PS51802">
    <property type="entry name" value="ZF_CCHHC"/>
    <property type="match status" value="1"/>
</dbReference>
<reference evidence="14" key="3">
    <citation type="submission" date="2025-09" db="UniProtKB">
        <authorList>
            <consortium name="Ensembl"/>
        </authorList>
    </citation>
    <scope>IDENTIFICATION</scope>
</reference>
<evidence type="ECO:0000256" key="2">
    <source>
        <dbReference type="ARBA" id="ARBA00022723"/>
    </source>
</evidence>
<dbReference type="Gene3D" id="4.10.320.30">
    <property type="match status" value="1"/>
</dbReference>
<evidence type="ECO:0000256" key="1">
    <source>
        <dbReference type="ARBA" id="ARBA00004123"/>
    </source>
</evidence>
<gene>
    <name evidence="14" type="primary">L3MBTL4</name>
</gene>
<keyword evidence="15" id="KW-1185">Reference proteome</keyword>
<dbReference type="GO" id="GO:0006325">
    <property type="term" value="P:chromatin organization"/>
    <property type="evidence" value="ECO:0007669"/>
    <property type="project" value="UniProtKB-KW"/>
</dbReference>
<dbReference type="SUPFAM" id="SSF47769">
    <property type="entry name" value="SAM/Pointed domain"/>
    <property type="match status" value="1"/>
</dbReference>
<dbReference type="CDD" id="cd09582">
    <property type="entry name" value="SAM_Scm-like-3MBT3_4"/>
    <property type="match status" value="1"/>
</dbReference>
<feature type="repeat" description="MBT" evidence="10">
    <location>
        <begin position="273"/>
        <end position="368"/>
    </location>
</feature>
<evidence type="ECO:0000256" key="6">
    <source>
        <dbReference type="ARBA" id="ARBA00022853"/>
    </source>
</evidence>
<dbReference type="PROSITE" id="PS50105">
    <property type="entry name" value="SAM_DOMAIN"/>
    <property type="match status" value="1"/>
</dbReference>
<dbReference type="SUPFAM" id="SSF63748">
    <property type="entry name" value="Tudor/PWWP/MBT"/>
    <property type="match status" value="3"/>
</dbReference>
<reference evidence="14" key="1">
    <citation type="submission" date="2020-07" db="EMBL/GenBank/DDBJ databases">
        <title>A long reads based de novo assembly of the rainbow trout Arlee double haploid line genome.</title>
        <authorList>
            <person name="Gao G."/>
            <person name="Palti Y."/>
        </authorList>
    </citation>
    <scope>NUCLEOTIDE SEQUENCE [LARGE SCALE GENOMIC DNA]</scope>
</reference>
<dbReference type="GO" id="GO:0042393">
    <property type="term" value="F:histone binding"/>
    <property type="evidence" value="ECO:0007669"/>
    <property type="project" value="TreeGrafter"/>
</dbReference>
<evidence type="ECO:0000256" key="10">
    <source>
        <dbReference type="PROSITE-ProRule" id="PRU00459"/>
    </source>
</evidence>
<feature type="repeat" description="MBT" evidence="10">
    <location>
        <begin position="165"/>
        <end position="264"/>
    </location>
</feature>
<keyword evidence="12" id="KW-1133">Transmembrane helix</keyword>
<dbReference type="InterPro" id="IPR002515">
    <property type="entry name" value="Znf_C2H2C"/>
</dbReference>
<dbReference type="InterPro" id="IPR050548">
    <property type="entry name" value="PcG_chromatin_remod_factors"/>
</dbReference>
<dbReference type="GO" id="GO:0005634">
    <property type="term" value="C:nucleus"/>
    <property type="evidence" value="ECO:0007669"/>
    <property type="project" value="UniProtKB-SubCell"/>
</dbReference>
<evidence type="ECO:0000259" key="13">
    <source>
        <dbReference type="PROSITE" id="PS50105"/>
    </source>
</evidence>
<keyword evidence="2" id="KW-0479">Metal-binding</keyword>
<evidence type="ECO:0000256" key="11">
    <source>
        <dbReference type="PROSITE-ProRule" id="PRU01143"/>
    </source>
</evidence>
<keyword evidence="4 11" id="KW-0863">Zinc-finger</keyword>
<feature type="domain" description="SAM" evidence="13">
    <location>
        <begin position="563"/>
        <end position="627"/>
    </location>
</feature>
<dbReference type="InterPro" id="IPR013761">
    <property type="entry name" value="SAM/pointed_sf"/>
</dbReference>
<dbReference type="GO" id="GO:0045892">
    <property type="term" value="P:negative regulation of DNA-templated transcription"/>
    <property type="evidence" value="ECO:0007669"/>
    <property type="project" value="TreeGrafter"/>
</dbReference>
<comment type="subcellular location">
    <subcellularLocation>
        <location evidence="1">Nucleus</location>
    </subcellularLocation>
</comment>
<evidence type="ECO:0000313" key="14">
    <source>
        <dbReference type="Ensembl" id="ENSOMYP00000081014.2"/>
    </source>
</evidence>
<dbReference type="InterPro" id="IPR004092">
    <property type="entry name" value="Mbt"/>
</dbReference>
<evidence type="ECO:0000256" key="5">
    <source>
        <dbReference type="ARBA" id="ARBA00022833"/>
    </source>
</evidence>
<sequence length="639" mass="72096">MTYMYGFSGEDFLFINIWFILLLSCNLFLWSPFSLSLLFPSLSVLCCLHHIRSLLCSLFSSPTLSHFVFIPFSLPPSQAQSFPLSRNGFKVGMRLEGIDPLHPSMFCILSVAEVIGYRLRLHIDSYSECYDFWVNADSPDIRPAGWCESTGHQLHPPKGYNESEFNWEKYQEACNAEAAPKNLFKSQNGTTSTSKFQVGMKLEAVDRKNPCLVCVASVADIVDNHFLVHFDNWDDTYDYWCDASSPHIHPVGWCQDHGRPLTAPQGHPNPEHFLWEEYLQDNGSTAVPSQAFCMRAPHSFQVNMKLEVVDRRNPMLVRVATVSDTEDYRVKIHFDGWHEKFDFWVDSDLPDLHPVGWCARTGHPLEPPLCDSVTQGVCPTPGCRGVGHIKGAKYTGHHSAFGCPYSDINMKKEAVLPDRLGGEKQITFVPVHFVQKTKRLCTADEQEEATPQDTPMETRWGEEIKVRMHSLLTLSLAHFLFLSPPSFSLSHSLTNSHWQPTNDMYTLPPPEHSVDSLQQALHQSVFLSAMSAHPGRDLPLCWEQHCKLLPGVAGVQASRVAHWTADEVADFIHSLHGCDEQAKQFKEEQIDGKAFLLLTQRDIVKIMSVKLGPALKIYNSILMFKHAEDNQSAAGNANT</sequence>
<dbReference type="GO" id="GO:0008270">
    <property type="term" value="F:zinc ion binding"/>
    <property type="evidence" value="ECO:0007669"/>
    <property type="project" value="UniProtKB-KW"/>
</dbReference>
<evidence type="ECO:0000256" key="12">
    <source>
        <dbReference type="SAM" id="Phobius"/>
    </source>
</evidence>
<dbReference type="FunFam" id="2.30.30.140:FF:000007">
    <property type="entry name" value="Lethal(3)malignant brain tumor-like protein 1"/>
    <property type="match status" value="2"/>
</dbReference>
<evidence type="ECO:0000256" key="7">
    <source>
        <dbReference type="ARBA" id="ARBA00023015"/>
    </source>
</evidence>
<evidence type="ECO:0000256" key="3">
    <source>
        <dbReference type="ARBA" id="ARBA00022737"/>
    </source>
</evidence>
<dbReference type="PANTHER" id="PTHR12247:SF78">
    <property type="entry name" value="LETHAL(3)MALIGNANT BRAIN TUMOR-LIKE PROTEIN 4"/>
    <property type="match status" value="1"/>
</dbReference>
<dbReference type="PROSITE" id="PS51079">
    <property type="entry name" value="MBT"/>
    <property type="match status" value="3"/>
</dbReference>
<keyword evidence="7" id="KW-0805">Transcription regulation</keyword>
<evidence type="ECO:0000256" key="9">
    <source>
        <dbReference type="ARBA" id="ARBA00023242"/>
    </source>
</evidence>
<dbReference type="Ensembl" id="ENSOMYT00000088281.2">
    <property type="protein sequence ID" value="ENSOMYP00000081014.2"/>
    <property type="gene ID" value="ENSOMYG00000037489.2"/>
</dbReference>
<dbReference type="Pfam" id="PF01530">
    <property type="entry name" value="zf-C2HC"/>
    <property type="match status" value="1"/>
</dbReference>
<dbReference type="AlphaFoldDB" id="A0A8C7TKH6"/>
<reference evidence="14" key="2">
    <citation type="submission" date="2025-08" db="UniProtKB">
        <authorList>
            <consortium name="Ensembl"/>
        </authorList>
    </citation>
    <scope>IDENTIFICATION</scope>
</reference>
<dbReference type="Pfam" id="PF00536">
    <property type="entry name" value="SAM_1"/>
    <property type="match status" value="1"/>
</dbReference>
<dbReference type="Proteomes" id="UP000694395">
    <property type="component" value="Chromosome 15"/>
</dbReference>
<accession>A0A8C7TKH6</accession>
<dbReference type="GeneTree" id="ENSGT00940000158264"/>
<feature type="transmembrane region" description="Helical" evidence="12">
    <location>
        <begin position="12"/>
        <end position="39"/>
    </location>
</feature>
<dbReference type="Gene3D" id="2.30.30.140">
    <property type="match status" value="3"/>
</dbReference>
<evidence type="ECO:0000256" key="4">
    <source>
        <dbReference type="ARBA" id="ARBA00022771"/>
    </source>
</evidence>
<keyword evidence="9" id="KW-0539">Nucleus</keyword>
<keyword evidence="12" id="KW-0472">Membrane</keyword>
<dbReference type="SMART" id="SM00454">
    <property type="entry name" value="SAM"/>
    <property type="match status" value="1"/>
</dbReference>
<keyword evidence="3" id="KW-0677">Repeat</keyword>
<protein>
    <submittedName>
        <fullName evidence="14">L3MBTL histone methyl-lysine binding protein 4</fullName>
    </submittedName>
</protein>